<accession>A0AAR5NZC3</accession>
<dbReference type="EnsemblMetazoa" id="XM_019898719.1">
    <property type="protein sequence ID" value="XP_019754278.1"/>
    <property type="gene ID" value="LOC109533377"/>
</dbReference>
<dbReference type="Pfam" id="PF08395">
    <property type="entry name" value="7tm_7"/>
    <property type="match status" value="1"/>
</dbReference>
<keyword evidence="3 6" id="KW-0812">Transmembrane</keyword>
<evidence type="ECO:0000256" key="5">
    <source>
        <dbReference type="ARBA" id="ARBA00023136"/>
    </source>
</evidence>
<dbReference type="InterPro" id="IPR013604">
    <property type="entry name" value="7TM_chemorcpt"/>
</dbReference>
<evidence type="ECO:0000256" key="2">
    <source>
        <dbReference type="ARBA" id="ARBA00022475"/>
    </source>
</evidence>
<evidence type="ECO:0000313" key="7">
    <source>
        <dbReference type="EnsemblMetazoa" id="XP_019754278.1"/>
    </source>
</evidence>
<feature type="transmembrane region" description="Helical" evidence="6">
    <location>
        <begin position="111"/>
        <end position="135"/>
    </location>
</feature>
<keyword evidence="4 6" id="KW-1133">Transmembrane helix</keyword>
<proteinExistence type="predicted"/>
<protein>
    <recommendedName>
        <fullName evidence="9">Gustatory receptor</fullName>
    </recommendedName>
</protein>
<reference evidence="8" key="1">
    <citation type="journal article" date="2013" name="Genome Biol.">
        <title>Draft genome of the mountain pine beetle, Dendroctonus ponderosae Hopkins, a major forest pest.</title>
        <authorList>
            <person name="Keeling C.I."/>
            <person name="Yuen M.M."/>
            <person name="Liao N.Y."/>
            <person name="Docking T.R."/>
            <person name="Chan S.K."/>
            <person name="Taylor G.A."/>
            <person name="Palmquist D.L."/>
            <person name="Jackman S.D."/>
            <person name="Nguyen A."/>
            <person name="Li M."/>
            <person name="Henderson H."/>
            <person name="Janes J.K."/>
            <person name="Zhao Y."/>
            <person name="Pandoh P."/>
            <person name="Moore R."/>
            <person name="Sperling F.A."/>
            <person name="Huber D.P."/>
            <person name="Birol I."/>
            <person name="Jones S.J."/>
            <person name="Bohlmann J."/>
        </authorList>
    </citation>
    <scope>NUCLEOTIDE SEQUENCE</scope>
</reference>
<keyword evidence="8" id="KW-1185">Reference proteome</keyword>
<evidence type="ECO:0000313" key="8">
    <source>
        <dbReference type="Proteomes" id="UP000019118"/>
    </source>
</evidence>
<sequence>MVWGLFIANCVFLYLIELVQYSMNMRSIIAKNGAIYLQLYIVSIIICGFYVFSLALFGERLGNEVRRTVNSCTEMAHFAPRIFTVDSGRDFEEKFLIIAQNLHQRRRRINAAGFFTIDHSMILLVASNVCTYLLVACQLG</sequence>
<dbReference type="KEGG" id="dpa:109533377"/>
<evidence type="ECO:0000256" key="1">
    <source>
        <dbReference type="ARBA" id="ARBA00004651"/>
    </source>
</evidence>
<evidence type="ECO:0000256" key="3">
    <source>
        <dbReference type="ARBA" id="ARBA00022692"/>
    </source>
</evidence>
<dbReference type="GeneID" id="109533377"/>
<comment type="subcellular location">
    <subcellularLocation>
        <location evidence="1">Cell membrane</location>
        <topology evidence="1">Multi-pass membrane protein</topology>
    </subcellularLocation>
</comment>
<feature type="transmembrane region" description="Helical" evidence="6">
    <location>
        <begin position="35"/>
        <end position="57"/>
    </location>
</feature>
<feature type="transmembrane region" description="Helical" evidence="6">
    <location>
        <begin position="5"/>
        <end position="23"/>
    </location>
</feature>
<dbReference type="GO" id="GO:0050909">
    <property type="term" value="P:sensory perception of taste"/>
    <property type="evidence" value="ECO:0007669"/>
    <property type="project" value="InterPro"/>
</dbReference>
<dbReference type="AlphaFoldDB" id="A0AAR5NZC3"/>
<organism evidence="7 8">
    <name type="scientific">Dendroctonus ponderosae</name>
    <name type="common">Mountain pine beetle</name>
    <dbReference type="NCBI Taxonomy" id="77166"/>
    <lineage>
        <taxon>Eukaryota</taxon>
        <taxon>Metazoa</taxon>
        <taxon>Ecdysozoa</taxon>
        <taxon>Arthropoda</taxon>
        <taxon>Hexapoda</taxon>
        <taxon>Insecta</taxon>
        <taxon>Pterygota</taxon>
        <taxon>Neoptera</taxon>
        <taxon>Endopterygota</taxon>
        <taxon>Coleoptera</taxon>
        <taxon>Polyphaga</taxon>
        <taxon>Cucujiformia</taxon>
        <taxon>Curculionidae</taxon>
        <taxon>Scolytinae</taxon>
        <taxon>Dendroctonus</taxon>
    </lineage>
</organism>
<evidence type="ECO:0000256" key="4">
    <source>
        <dbReference type="ARBA" id="ARBA00022989"/>
    </source>
</evidence>
<dbReference type="RefSeq" id="XP_019754278.1">
    <property type="nucleotide sequence ID" value="XM_019898719.2"/>
</dbReference>
<evidence type="ECO:0008006" key="9">
    <source>
        <dbReference type="Google" id="ProtNLM"/>
    </source>
</evidence>
<keyword evidence="5 6" id="KW-0472">Membrane</keyword>
<name>A0AAR5NZC3_DENPD</name>
<reference evidence="7" key="2">
    <citation type="submission" date="2024-08" db="UniProtKB">
        <authorList>
            <consortium name="EnsemblMetazoa"/>
        </authorList>
    </citation>
    <scope>IDENTIFICATION</scope>
</reference>
<dbReference type="Proteomes" id="UP000019118">
    <property type="component" value="Unassembled WGS sequence"/>
</dbReference>
<dbReference type="GO" id="GO:0005886">
    <property type="term" value="C:plasma membrane"/>
    <property type="evidence" value="ECO:0007669"/>
    <property type="project" value="UniProtKB-SubCell"/>
</dbReference>
<keyword evidence="2" id="KW-1003">Cell membrane</keyword>
<evidence type="ECO:0000256" key="6">
    <source>
        <dbReference type="SAM" id="Phobius"/>
    </source>
</evidence>